<evidence type="ECO:0000256" key="5">
    <source>
        <dbReference type="SAM" id="MobiDB-lite"/>
    </source>
</evidence>
<evidence type="ECO:0000313" key="8">
    <source>
        <dbReference type="Proteomes" id="UP000077266"/>
    </source>
</evidence>
<comment type="subcellular location">
    <subcellularLocation>
        <location evidence="1">Membrane</location>
        <topology evidence="1">Multi-pass membrane protein</topology>
    </subcellularLocation>
</comment>
<evidence type="ECO:0000256" key="4">
    <source>
        <dbReference type="ARBA" id="ARBA00023136"/>
    </source>
</evidence>
<name>A0A165HNE6_EXIGL</name>
<feature type="transmembrane region" description="Helical" evidence="6">
    <location>
        <begin position="192"/>
        <end position="212"/>
    </location>
</feature>
<dbReference type="Proteomes" id="UP000077266">
    <property type="component" value="Unassembled WGS sequence"/>
</dbReference>
<keyword evidence="3 6" id="KW-1133">Transmembrane helix</keyword>
<feature type="transmembrane region" description="Helical" evidence="6">
    <location>
        <begin position="135"/>
        <end position="156"/>
    </location>
</feature>
<gene>
    <name evidence="7" type="ORF">EXIGLDRAFT_718610</name>
</gene>
<feature type="transmembrane region" description="Helical" evidence="6">
    <location>
        <begin position="16"/>
        <end position="41"/>
    </location>
</feature>
<feature type="compositionally biased region" description="Basic and acidic residues" evidence="5">
    <location>
        <begin position="415"/>
        <end position="427"/>
    </location>
</feature>
<keyword evidence="8" id="KW-1185">Reference proteome</keyword>
<dbReference type="GO" id="GO:0004930">
    <property type="term" value="F:G protein-coupled receptor activity"/>
    <property type="evidence" value="ECO:0007669"/>
    <property type="project" value="TreeGrafter"/>
</dbReference>
<feature type="compositionally biased region" description="Polar residues" evidence="5">
    <location>
        <begin position="373"/>
        <end position="386"/>
    </location>
</feature>
<dbReference type="InParanoid" id="A0A165HNE6"/>
<dbReference type="EMBL" id="KV426012">
    <property type="protein sequence ID" value="KZV92226.1"/>
    <property type="molecule type" value="Genomic_DNA"/>
</dbReference>
<organism evidence="7 8">
    <name type="scientific">Exidia glandulosa HHB12029</name>
    <dbReference type="NCBI Taxonomy" id="1314781"/>
    <lineage>
        <taxon>Eukaryota</taxon>
        <taxon>Fungi</taxon>
        <taxon>Dikarya</taxon>
        <taxon>Basidiomycota</taxon>
        <taxon>Agaricomycotina</taxon>
        <taxon>Agaricomycetes</taxon>
        <taxon>Auriculariales</taxon>
        <taxon>Exidiaceae</taxon>
        <taxon>Exidia</taxon>
    </lineage>
</organism>
<dbReference type="PANTHER" id="PTHR23112">
    <property type="entry name" value="G PROTEIN-COUPLED RECEPTOR 157-RELATED"/>
    <property type="match status" value="1"/>
</dbReference>
<feature type="region of interest" description="Disordered" evidence="5">
    <location>
        <begin position="372"/>
        <end position="394"/>
    </location>
</feature>
<dbReference type="GO" id="GO:0007189">
    <property type="term" value="P:adenylate cyclase-activating G protein-coupled receptor signaling pathway"/>
    <property type="evidence" value="ECO:0007669"/>
    <property type="project" value="TreeGrafter"/>
</dbReference>
<keyword evidence="4 6" id="KW-0472">Membrane</keyword>
<accession>A0A165HNE6</accession>
<feature type="region of interest" description="Disordered" evidence="5">
    <location>
        <begin position="406"/>
        <end position="427"/>
    </location>
</feature>
<evidence type="ECO:0000256" key="1">
    <source>
        <dbReference type="ARBA" id="ARBA00004141"/>
    </source>
</evidence>
<dbReference type="Gene3D" id="1.20.1070.10">
    <property type="entry name" value="Rhodopsin 7-helix transmembrane proteins"/>
    <property type="match status" value="1"/>
</dbReference>
<reference evidence="7 8" key="1">
    <citation type="journal article" date="2016" name="Mol. Biol. Evol.">
        <title>Comparative Genomics of Early-Diverging Mushroom-Forming Fungi Provides Insights into the Origins of Lignocellulose Decay Capabilities.</title>
        <authorList>
            <person name="Nagy L.G."/>
            <person name="Riley R."/>
            <person name="Tritt A."/>
            <person name="Adam C."/>
            <person name="Daum C."/>
            <person name="Floudas D."/>
            <person name="Sun H."/>
            <person name="Yadav J.S."/>
            <person name="Pangilinan J."/>
            <person name="Larsson K.H."/>
            <person name="Matsuura K."/>
            <person name="Barry K."/>
            <person name="Labutti K."/>
            <person name="Kuo R."/>
            <person name="Ohm R.A."/>
            <person name="Bhattacharya S.S."/>
            <person name="Shirouzu T."/>
            <person name="Yoshinaga Y."/>
            <person name="Martin F.M."/>
            <person name="Grigoriev I.V."/>
            <person name="Hibbett D.S."/>
        </authorList>
    </citation>
    <scope>NUCLEOTIDE SEQUENCE [LARGE SCALE GENOMIC DNA]</scope>
    <source>
        <strain evidence="7 8">HHB12029</strain>
    </source>
</reference>
<dbReference type="AlphaFoldDB" id="A0A165HNE6"/>
<evidence type="ECO:0000256" key="3">
    <source>
        <dbReference type="ARBA" id="ARBA00022989"/>
    </source>
</evidence>
<feature type="transmembrane region" description="Helical" evidence="6">
    <location>
        <begin position="61"/>
        <end position="81"/>
    </location>
</feature>
<protein>
    <submittedName>
        <fullName evidence="7">Uncharacterized protein</fullName>
    </submittedName>
</protein>
<keyword evidence="2 6" id="KW-0812">Transmembrane</keyword>
<dbReference type="PANTHER" id="PTHR23112:SF37">
    <property type="entry name" value="G PROTEIN-COUPLED RECEPTOR GPR1"/>
    <property type="match status" value="1"/>
</dbReference>
<sequence length="427" mass="47743">MSDICVNGTDLTSGDLIGLTITTEAGFLSAVSILVVVCLIIRNMILNRSGKGTRHVFKTHVDIYMVSLLLSDMFQALGAIMDIRWIRQGKVTCGGYCTAQGAVQSIGEPGVAMATLVITIHTFCVIFFRWSPPRSFLVPALVVGAIWVYVCTYVGISYGRHHSPGAQYFIPTPYWCWISSRYPKDRISNEYFWLWFAALFSILLYIPLFFVIRGNIEVDPGKQSFWKISFHRTRSVERKGYTFSPSRQSLKMLLYPVRFILIVLPVTVARWIGFSNGNKIAPFWTFFAVSIFGLSGIANVLLLTLTRPSILSFGTSNGTSNIPTHGRTHGAATHNATSTFHFASGQPQTRRSHDQTLSVEVRVEHDMYEDVADTSSMKSPSITSPDANAPFIRGKTGSMRVVPLRSPEPAYQLQDMHHDVRDREPKL</sequence>
<feature type="transmembrane region" description="Helical" evidence="6">
    <location>
        <begin position="253"/>
        <end position="272"/>
    </location>
</feature>
<proteinExistence type="predicted"/>
<evidence type="ECO:0000313" key="7">
    <source>
        <dbReference type="EMBL" id="KZV92226.1"/>
    </source>
</evidence>
<evidence type="ECO:0000256" key="2">
    <source>
        <dbReference type="ARBA" id="ARBA00022692"/>
    </source>
</evidence>
<dbReference type="GO" id="GO:0005886">
    <property type="term" value="C:plasma membrane"/>
    <property type="evidence" value="ECO:0007669"/>
    <property type="project" value="TreeGrafter"/>
</dbReference>
<feature type="transmembrane region" description="Helical" evidence="6">
    <location>
        <begin position="284"/>
        <end position="305"/>
    </location>
</feature>
<dbReference type="STRING" id="1314781.A0A165HNE6"/>
<dbReference type="OrthoDB" id="100006at2759"/>
<feature type="transmembrane region" description="Helical" evidence="6">
    <location>
        <begin position="110"/>
        <end position="128"/>
    </location>
</feature>
<evidence type="ECO:0000256" key="6">
    <source>
        <dbReference type="SAM" id="Phobius"/>
    </source>
</evidence>